<dbReference type="PRINTS" id="PR00449">
    <property type="entry name" value="RASTRNSFRMNG"/>
</dbReference>
<feature type="compositionally biased region" description="Basic and acidic residues" evidence="3">
    <location>
        <begin position="399"/>
        <end position="408"/>
    </location>
</feature>
<feature type="region of interest" description="Disordered" evidence="3">
    <location>
        <begin position="53"/>
        <end position="90"/>
    </location>
</feature>
<evidence type="ECO:0000256" key="1">
    <source>
        <dbReference type="ARBA" id="ARBA00022741"/>
    </source>
</evidence>
<feature type="compositionally biased region" description="Basic residues" evidence="3">
    <location>
        <begin position="420"/>
        <end position="431"/>
    </location>
</feature>
<keyword evidence="2" id="KW-0342">GTP-binding</keyword>
<dbReference type="GO" id="GO:0003924">
    <property type="term" value="F:GTPase activity"/>
    <property type="evidence" value="ECO:0007669"/>
    <property type="project" value="InterPro"/>
</dbReference>
<feature type="compositionally biased region" description="Polar residues" evidence="3">
    <location>
        <begin position="285"/>
        <end position="303"/>
    </location>
</feature>
<feature type="region of interest" description="Disordered" evidence="3">
    <location>
        <begin position="275"/>
        <end position="472"/>
    </location>
</feature>
<proteinExistence type="predicted"/>
<feature type="compositionally biased region" description="Polar residues" evidence="3">
    <location>
        <begin position="76"/>
        <end position="87"/>
    </location>
</feature>
<dbReference type="EMBL" id="CYKH01000869">
    <property type="protein sequence ID" value="CUI14260.1"/>
    <property type="molecule type" value="Genomic_DNA"/>
</dbReference>
<feature type="compositionally biased region" description="Basic residues" evidence="3">
    <location>
        <begin position="456"/>
        <end position="471"/>
    </location>
</feature>
<evidence type="ECO:0000313" key="4">
    <source>
        <dbReference type="EMBL" id="CUI14260.1"/>
    </source>
</evidence>
<dbReference type="InterPro" id="IPR027417">
    <property type="entry name" value="P-loop_NTPase"/>
</dbReference>
<feature type="compositionally biased region" description="Acidic residues" evidence="3">
    <location>
        <begin position="314"/>
        <end position="331"/>
    </location>
</feature>
<name>A0A0S4KKV2_BODSA</name>
<dbReference type="InterPro" id="IPR001806">
    <property type="entry name" value="Small_GTPase"/>
</dbReference>
<accession>A0A0S4KKV2</accession>
<dbReference type="SMART" id="SM00174">
    <property type="entry name" value="RHO"/>
    <property type="match status" value="1"/>
</dbReference>
<keyword evidence="1" id="KW-0547">Nucleotide-binding</keyword>
<dbReference type="Pfam" id="PF00071">
    <property type="entry name" value="Ras"/>
    <property type="match status" value="1"/>
</dbReference>
<dbReference type="PANTHER" id="PTHR24073">
    <property type="entry name" value="DRAB5-RELATED"/>
    <property type="match status" value="1"/>
</dbReference>
<feature type="compositionally biased region" description="Basic and acidic residues" evidence="3">
    <location>
        <begin position="339"/>
        <end position="367"/>
    </location>
</feature>
<reference evidence="5" key="1">
    <citation type="submission" date="2015-09" db="EMBL/GenBank/DDBJ databases">
        <authorList>
            <consortium name="Pathogen Informatics"/>
        </authorList>
    </citation>
    <scope>NUCLEOTIDE SEQUENCE [LARGE SCALE GENOMIC DNA]</scope>
    <source>
        <strain evidence="5">Lake Konstanz</strain>
    </source>
</reference>
<evidence type="ECO:0000256" key="2">
    <source>
        <dbReference type="ARBA" id="ARBA00023134"/>
    </source>
</evidence>
<evidence type="ECO:0000313" key="5">
    <source>
        <dbReference type="Proteomes" id="UP000051952"/>
    </source>
</evidence>
<dbReference type="VEuPathDB" id="TriTrypDB:BSAL_81225"/>
<sequence>MPPQRGGNASSSNHVDAASSLHDELICKIAVIGDTRVGKTSILQALTRSSWGSAVQATDDDDNDDAYSPREDGDGSSRSLPSSTTHATPKRTIGIDFSSRVIKEVTPLLDMRLQFWDSAGDPVFAPDMEAVLKHAGVVVVVFDTTQPSSFRSVIENYIPLIQSLRPQLPEECILVVENKMDERYRIDAEKMKTTPAMRKLREAAAAAKRGNASEKDNAQLEKTATELVDARASQEVFELVPSASYVDMSVNIPEKTQFLLSGIVDLVLAQWEEKQQQQQPDRSAANPSTMTWAGSRGEATTQRAGGGVAVDSVVLEEEQRDEEEDIDSDEENDHHRGKGKDGAKQETPWERLKKAKEEANAKARTREDGDEDEFSDSGANTAAPTFNPSSAKRPTSNNTKKDQDKDSSDNDSSSDDDDKKKKKGKKDKKKKDNGSGCGCGSKEGALIMTRLQMTTTRRRRKGRRRTRKRKTTAAVVDVGRRKVAVQSCEIIF</sequence>
<keyword evidence="5" id="KW-1185">Reference proteome</keyword>
<dbReference type="Proteomes" id="UP000051952">
    <property type="component" value="Unassembled WGS sequence"/>
</dbReference>
<dbReference type="SMART" id="SM00175">
    <property type="entry name" value="RAB"/>
    <property type="match status" value="1"/>
</dbReference>
<dbReference type="GO" id="GO:0005525">
    <property type="term" value="F:GTP binding"/>
    <property type="evidence" value="ECO:0007669"/>
    <property type="project" value="UniProtKB-KW"/>
</dbReference>
<protein>
    <submittedName>
        <fullName evidence="4">Ras-related GTP-binding protein, putative</fullName>
    </submittedName>
</protein>
<dbReference type="PROSITE" id="PS51419">
    <property type="entry name" value="RAB"/>
    <property type="match status" value="1"/>
</dbReference>
<dbReference type="SUPFAM" id="SSF52540">
    <property type="entry name" value="P-loop containing nucleoside triphosphate hydrolases"/>
    <property type="match status" value="1"/>
</dbReference>
<dbReference type="Gene3D" id="3.40.50.300">
    <property type="entry name" value="P-loop containing nucleotide triphosphate hydrolases"/>
    <property type="match status" value="1"/>
</dbReference>
<gene>
    <name evidence="4" type="ORF">BSAL_81225</name>
</gene>
<dbReference type="AlphaFoldDB" id="A0A0S4KKV2"/>
<evidence type="ECO:0000256" key="3">
    <source>
        <dbReference type="SAM" id="MobiDB-lite"/>
    </source>
</evidence>
<organism evidence="4 5">
    <name type="scientific">Bodo saltans</name>
    <name type="common">Flagellated protozoan</name>
    <dbReference type="NCBI Taxonomy" id="75058"/>
    <lineage>
        <taxon>Eukaryota</taxon>
        <taxon>Discoba</taxon>
        <taxon>Euglenozoa</taxon>
        <taxon>Kinetoplastea</taxon>
        <taxon>Metakinetoplastina</taxon>
        <taxon>Eubodonida</taxon>
        <taxon>Bodonidae</taxon>
        <taxon>Bodo</taxon>
    </lineage>
</organism>
<feature type="compositionally biased region" description="Polar residues" evidence="3">
    <location>
        <begin position="379"/>
        <end position="398"/>
    </location>
</feature>